<name>A0ABY8KF52_9BACI</name>
<sequence>MKRLFNMLEQSKLENVTFYYRKEGIKQLIGQLATVDGLVKFQGTRGVFGKI</sequence>
<reference evidence="1 2" key="1">
    <citation type="submission" date="2023-04" db="EMBL/GenBank/DDBJ databases">
        <title>Genomic of Lysinibacillus capsici TSBLM.</title>
        <authorList>
            <person name="Hu X.S."/>
            <person name="Yu C.H."/>
        </authorList>
    </citation>
    <scope>NUCLEOTIDE SEQUENCE [LARGE SCALE GENOMIC DNA]</scope>
    <source>
        <strain evidence="1 2">TSBLM</strain>
    </source>
</reference>
<protein>
    <submittedName>
        <fullName evidence="1">Uncharacterized protein</fullName>
    </submittedName>
</protein>
<dbReference type="EMBL" id="CP122283">
    <property type="protein sequence ID" value="WGF38123.1"/>
    <property type="molecule type" value="Genomic_DNA"/>
</dbReference>
<keyword evidence="2" id="KW-1185">Reference proteome</keyword>
<dbReference type="RefSeq" id="WP_279494253.1">
    <property type="nucleotide sequence ID" value="NZ_CP122283.1"/>
</dbReference>
<evidence type="ECO:0000313" key="2">
    <source>
        <dbReference type="Proteomes" id="UP001244564"/>
    </source>
</evidence>
<dbReference type="Proteomes" id="UP001244564">
    <property type="component" value="Chromosome"/>
</dbReference>
<organism evidence="1 2">
    <name type="scientific">Lysinibacillus capsici</name>
    <dbReference type="NCBI Taxonomy" id="2115968"/>
    <lineage>
        <taxon>Bacteria</taxon>
        <taxon>Bacillati</taxon>
        <taxon>Bacillota</taxon>
        <taxon>Bacilli</taxon>
        <taxon>Bacillales</taxon>
        <taxon>Bacillaceae</taxon>
        <taxon>Lysinibacillus</taxon>
    </lineage>
</organism>
<gene>
    <name evidence="1" type="ORF">QBO96_20755</name>
</gene>
<proteinExistence type="predicted"/>
<evidence type="ECO:0000313" key="1">
    <source>
        <dbReference type="EMBL" id="WGF38123.1"/>
    </source>
</evidence>
<accession>A0ABY8KF52</accession>